<dbReference type="EMBL" id="HBGU01067972">
    <property type="protein sequence ID" value="CAD9528376.1"/>
    <property type="molecule type" value="Transcribed_RNA"/>
</dbReference>
<sequence>MLAPGAGSLLAVIAGERLGSSIGRICLPVFVGVGAVSAAAALGGDARGERVAGTLQRAALLLLPALHGCLPVYTMSAPSALGLVWFMLAAAAPTFEETRVGQHLGCAVGAASMLRVLRTRVPICHF</sequence>
<name>A0A7S2IT75_9EUKA</name>
<organism evidence="1">
    <name type="scientific">Haptolina brevifila</name>
    <dbReference type="NCBI Taxonomy" id="156173"/>
    <lineage>
        <taxon>Eukaryota</taxon>
        <taxon>Haptista</taxon>
        <taxon>Haptophyta</taxon>
        <taxon>Prymnesiophyceae</taxon>
        <taxon>Prymnesiales</taxon>
        <taxon>Prymnesiaceae</taxon>
        <taxon>Haptolina</taxon>
    </lineage>
</organism>
<evidence type="ECO:0000313" key="1">
    <source>
        <dbReference type="EMBL" id="CAD9528376.1"/>
    </source>
</evidence>
<reference evidence="1" key="1">
    <citation type="submission" date="2021-01" db="EMBL/GenBank/DDBJ databases">
        <authorList>
            <person name="Corre E."/>
            <person name="Pelletier E."/>
            <person name="Niang G."/>
            <person name="Scheremetjew M."/>
            <person name="Finn R."/>
            <person name="Kale V."/>
            <person name="Holt S."/>
            <person name="Cochrane G."/>
            <person name="Meng A."/>
            <person name="Brown T."/>
            <person name="Cohen L."/>
        </authorList>
    </citation>
    <scope>NUCLEOTIDE SEQUENCE</scope>
    <source>
        <strain evidence="1">UTEX LB 985</strain>
    </source>
</reference>
<gene>
    <name evidence="1" type="ORF">CBRE1094_LOCUS37058</name>
</gene>
<dbReference type="AlphaFoldDB" id="A0A7S2IT75"/>
<proteinExistence type="predicted"/>
<protein>
    <submittedName>
        <fullName evidence="1">Uncharacterized protein</fullName>
    </submittedName>
</protein>
<accession>A0A7S2IT75</accession>